<accession>A0A330L4H8</accession>
<dbReference type="Proteomes" id="UP000248168">
    <property type="component" value="Unassembled WGS sequence"/>
</dbReference>
<sequence length="290" mass="31485">MRIRWMSTAMVGVCVLVGTLSITVGCTPVRSSVREAGAARVLVIVTSPTMEEAIVQLGRVFEASHPDVRVQLSVDTSLDLRRTVAAMENRGRSFIGSGPIHLVVPGGDEVITRMEQKYYLLPEAKALYATERLVLVVPESLSEAPESFEALATMPDVRIAIADQKTRLGVETSRLLSALGIDGAERARIDLANDQAGILDHLLSGQADVGIMFGQDAVRAQQRVRVVVAAPTGLYRPIPHSIAMERYCPDRPLCEEFLRFVTSPDGQSVLKRLGYGPGKPPESMVRVSIP</sequence>
<dbReference type="Gene3D" id="3.40.190.10">
    <property type="entry name" value="Periplasmic binding protein-like II"/>
    <property type="match status" value="2"/>
</dbReference>
<dbReference type="SUPFAM" id="SSF53850">
    <property type="entry name" value="Periplasmic binding protein-like II"/>
    <property type="match status" value="1"/>
</dbReference>
<dbReference type="GO" id="GO:0030973">
    <property type="term" value="F:molybdate ion binding"/>
    <property type="evidence" value="ECO:0007669"/>
    <property type="project" value="TreeGrafter"/>
</dbReference>
<dbReference type="AlphaFoldDB" id="A0A330L4H8"/>
<dbReference type="EMBL" id="OUNR01000002">
    <property type="protein sequence ID" value="SPP64191.1"/>
    <property type="molecule type" value="Genomic_DNA"/>
</dbReference>
<reference evidence="2" key="1">
    <citation type="submission" date="2018-04" db="EMBL/GenBank/DDBJ databases">
        <authorList>
            <person name="Lucker S."/>
            <person name="Sakoula D."/>
        </authorList>
    </citation>
    <scope>NUCLEOTIDE SEQUENCE [LARGE SCALE GENOMIC DNA]</scope>
</reference>
<dbReference type="PANTHER" id="PTHR30632">
    <property type="entry name" value="MOLYBDATE-BINDING PERIPLASMIC PROTEIN"/>
    <property type="match status" value="1"/>
</dbReference>
<dbReference type="GO" id="GO:0015689">
    <property type="term" value="P:molybdate ion transport"/>
    <property type="evidence" value="ECO:0007669"/>
    <property type="project" value="TreeGrafter"/>
</dbReference>
<gene>
    <name evidence="1" type="ORF">NITLEN_100061</name>
</gene>
<dbReference type="PANTHER" id="PTHR30632:SF0">
    <property type="entry name" value="SULFATE-BINDING PROTEIN"/>
    <property type="match status" value="1"/>
</dbReference>
<dbReference type="Pfam" id="PF13531">
    <property type="entry name" value="SBP_bac_11"/>
    <property type="match status" value="1"/>
</dbReference>
<evidence type="ECO:0000313" key="1">
    <source>
        <dbReference type="EMBL" id="SPP64191.1"/>
    </source>
</evidence>
<dbReference type="InterPro" id="IPR050682">
    <property type="entry name" value="ModA/WtpA"/>
</dbReference>
<proteinExistence type="predicted"/>
<organism evidence="1 2">
    <name type="scientific">Nitrospira lenta</name>
    <dbReference type="NCBI Taxonomy" id="1436998"/>
    <lineage>
        <taxon>Bacteria</taxon>
        <taxon>Pseudomonadati</taxon>
        <taxon>Nitrospirota</taxon>
        <taxon>Nitrospiria</taxon>
        <taxon>Nitrospirales</taxon>
        <taxon>Nitrospiraceae</taxon>
        <taxon>Nitrospira</taxon>
    </lineage>
</organism>
<keyword evidence="2" id="KW-1185">Reference proteome</keyword>
<dbReference type="InParanoid" id="A0A330L4H8"/>
<dbReference type="PROSITE" id="PS51257">
    <property type="entry name" value="PROKAR_LIPOPROTEIN"/>
    <property type="match status" value="1"/>
</dbReference>
<protein>
    <submittedName>
        <fullName evidence="1">Putative Molybdate ABC transporter, periplasmic binding protein</fullName>
    </submittedName>
</protein>
<name>A0A330L4H8_9BACT</name>
<evidence type="ECO:0000313" key="2">
    <source>
        <dbReference type="Proteomes" id="UP000248168"/>
    </source>
</evidence>